<dbReference type="InterPro" id="IPR058915">
    <property type="entry name" value="AcrVA2-like"/>
</dbReference>
<dbReference type="AlphaFoldDB" id="A0A9X0W7X6"/>
<evidence type="ECO:0000313" key="2">
    <source>
        <dbReference type="Proteomes" id="UP001138768"/>
    </source>
</evidence>
<organism evidence="1 2">
    <name type="scientific">Lamprobacter modestohalophilus</name>
    <dbReference type="NCBI Taxonomy" id="1064514"/>
    <lineage>
        <taxon>Bacteria</taxon>
        <taxon>Pseudomonadati</taxon>
        <taxon>Pseudomonadota</taxon>
        <taxon>Gammaproteobacteria</taxon>
        <taxon>Chromatiales</taxon>
        <taxon>Chromatiaceae</taxon>
        <taxon>Lamprobacter</taxon>
    </lineage>
</organism>
<sequence length="384" mass="42678">MDLNDDPKIWTLPHPVRMEAAVNGEQVDRQMFEHLGVLAGLEPYLGDAHASTEWIINNVPRMFAVGQTHFGLLGGENMGSFMLTVARTRLRAQGDPILQLSTPLQTMLAQTDLVVGLPCRYFRPPSTLVYIEFSRPNALRVSNQLSGLHECEGAYLGSYELPAGHEVFHNPARNRALGLDPSQPVRAVEIVITGSPIGKSGVLDDASRDTLLLIQYEDECLQTVLERHMAWYNNPAAYANLGMAPVRADDVAMLRPVVELLAKALLYLHLGDAEQVKVNARSELARKRKGLGYKKQARLQRKLAAAYDRIVIGPASFPAPAEPQNHDSTGEAQRSVKAHWRRGHFRTILYGEKRRKQRLGWIKPVLVNAAQAFEAAKTKPYVVS</sequence>
<dbReference type="Proteomes" id="UP001138768">
    <property type="component" value="Unassembled WGS sequence"/>
</dbReference>
<name>A0A9X0W7X6_9GAMM</name>
<dbReference type="Pfam" id="PF26125">
    <property type="entry name" value="AcrVA2-like"/>
    <property type="match status" value="1"/>
</dbReference>
<comment type="caution">
    <text evidence="1">The sequence shown here is derived from an EMBL/GenBank/DDBJ whole genome shotgun (WGS) entry which is preliminary data.</text>
</comment>
<evidence type="ECO:0000313" key="1">
    <source>
        <dbReference type="EMBL" id="MBK1618439.1"/>
    </source>
</evidence>
<gene>
    <name evidence="1" type="ORF">CKO42_08315</name>
</gene>
<dbReference type="RefSeq" id="WP_200241931.1">
    <property type="nucleotide sequence ID" value="NZ_NRRY01000010.1"/>
</dbReference>
<accession>A0A9X0W7X6</accession>
<dbReference type="EMBL" id="NRRY01000010">
    <property type="protein sequence ID" value="MBK1618439.1"/>
    <property type="molecule type" value="Genomic_DNA"/>
</dbReference>
<protein>
    <submittedName>
        <fullName evidence="1">Uncharacterized protein</fullName>
    </submittedName>
</protein>
<keyword evidence="2" id="KW-1185">Reference proteome</keyword>
<reference evidence="1 2" key="1">
    <citation type="journal article" date="2020" name="Microorganisms">
        <title>Osmotic Adaptation and Compatible Solute Biosynthesis of Phototrophic Bacteria as Revealed from Genome Analyses.</title>
        <authorList>
            <person name="Imhoff J.F."/>
            <person name="Rahn T."/>
            <person name="Kunzel S."/>
            <person name="Keller A."/>
            <person name="Neulinger S.C."/>
        </authorList>
    </citation>
    <scope>NUCLEOTIDE SEQUENCE [LARGE SCALE GENOMIC DNA]</scope>
    <source>
        <strain evidence="1 2">DSM 25653</strain>
    </source>
</reference>
<proteinExistence type="predicted"/>